<accession>A0A0N4WJJ0</accession>
<dbReference type="EMBL" id="UZAF01017485">
    <property type="protein sequence ID" value="VDO42144.1"/>
    <property type="molecule type" value="Genomic_DNA"/>
</dbReference>
<protein>
    <submittedName>
        <fullName evidence="3">Transposase</fullName>
    </submittedName>
</protein>
<evidence type="ECO:0000313" key="1">
    <source>
        <dbReference type="EMBL" id="VDO42144.1"/>
    </source>
</evidence>
<sequence length="40" mass="4321">MEIYANGSATISAIFCMKTSGMKSGVTDVDLGQRMIRSYS</sequence>
<organism evidence="3">
    <name type="scientific">Haemonchus placei</name>
    <name type="common">Barber's pole worm</name>
    <dbReference type="NCBI Taxonomy" id="6290"/>
    <lineage>
        <taxon>Eukaryota</taxon>
        <taxon>Metazoa</taxon>
        <taxon>Ecdysozoa</taxon>
        <taxon>Nematoda</taxon>
        <taxon>Chromadorea</taxon>
        <taxon>Rhabditida</taxon>
        <taxon>Rhabditina</taxon>
        <taxon>Rhabditomorpha</taxon>
        <taxon>Strongyloidea</taxon>
        <taxon>Trichostrongylidae</taxon>
        <taxon>Haemonchus</taxon>
    </lineage>
</organism>
<keyword evidence="2" id="KW-1185">Reference proteome</keyword>
<dbReference type="AlphaFoldDB" id="A0A0N4WJJ0"/>
<gene>
    <name evidence="1" type="ORF">HPLM_LOCUS11173</name>
</gene>
<reference evidence="3" key="1">
    <citation type="submission" date="2017-02" db="UniProtKB">
        <authorList>
            <consortium name="WormBaseParasite"/>
        </authorList>
    </citation>
    <scope>IDENTIFICATION</scope>
</reference>
<reference evidence="1 2" key="2">
    <citation type="submission" date="2018-11" db="EMBL/GenBank/DDBJ databases">
        <authorList>
            <consortium name="Pathogen Informatics"/>
        </authorList>
    </citation>
    <scope>NUCLEOTIDE SEQUENCE [LARGE SCALE GENOMIC DNA]</scope>
    <source>
        <strain evidence="1 2">MHpl1</strain>
    </source>
</reference>
<evidence type="ECO:0000313" key="3">
    <source>
        <dbReference type="WBParaSite" id="HPLM_0001118101-mRNA-1"/>
    </source>
</evidence>
<proteinExistence type="predicted"/>
<dbReference type="WBParaSite" id="HPLM_0001118101-mRNA-1">
    <property type="protein sequence ID" value="HPLM_0001118101-mRNA-1"/>
    <property type="gene ID" value="HPLM_0001118101"/>
</dbReference>
<evidence type="ECO:0000313" key="2">
    <source>
        <dbReference type="Proteomes" id="UP000268014"/>
    </source>
</evidence>
<name>A0A0N4WJJ0_HAEPC</name>
<dbReference type="Proteomes" id="UP000268014">
    <property type="component" value="Unassembled WGS sequence"/>
</dbReference>